<protein>
    <submittedName>
        <fullName evidence="2">Uncharacterized protein</fullName>
    </submittedName>
</protein>
<dbReference type="SUPFAM" id="SSF52047">
    <property type="entry name" value="RNI-like"/>
    <property type="match status" value="1"/>
</dbReference>
<comment type="caution">
    <text evidence="2">The sequence shown here is derived from an EMBL/GenBank/DDBJ whole genome shotgun (WGS) entry which is preliminary data.</text>
</comment>
<evidence type="ECO:0000313" key="3">
    <source>
        <dbReference type="Proteomes" id="UP000433876"/>
    </source>
</evidence>
<dbReference type="InterPro" id="IPR032675">
    <property type="entry name" value="LRR_dom_sf"/>
</dbReference>
<proteinExistence type="predicted"/>
<reference evidence="2 3" key="1">
    <citation type="submission" date="2017-07" db="EMBL/GenBank/DDBJ databases">
        <title>Genome sequence of the Sordaria macrospora wild type strain R19027.</title>
        <authorList>
            <person name="Nowrousian M."/>
            <person name="Teichert I."/>
            <person name="Kueck U."/>
        </authorList>
    </citation>
    <scope>NUCLEOTIDE SEQUENCE [LARGE SCALE GENOMIC DNA]</scope>
    <source>
        <strain evidence="2 3">R19027</strain>
        <tissue evidence="2">Mycelium</tissue>
    </source>
</reference>
<feature type="compositionally biased region" description="Polar residues" evidence="1">
    <location>
        <begin position="403"/>
        <end position="414"/>
    </location>
</feature>
<organism evidence="2 3">
    <name type="scientific">Sordaria macrospora</name>
    <dbReference type="NCBI Taxonomy" id="5147"/>
    <lineage>
        <taxon>Eukaryota</taxon>
        <taxon>Fungi</taxon>
        <taxon>Dikarya</taxon>
        <taxon>Ascomycota</taxon>
        <taxon>Pezizomycotina</taxon>
        <taxon>Sordariomycetes</taxon>
        <taxon>Sordariomycetidae</taxon>
        <taxon>Sordariales</taxon>
        <taxon>Sordariaceae</taxon>
        <taxon>Sordaria</taxon>
    </lineage>
</organism>
<feature type="region of interest" description="Disordered" evidence="1">
    <location>
        <begin position="379"/>
        <end position="414"/>
    </location>
</feature>
<dbReference type="VEuPathDB" id="FungiDB:SMAC_05773"/>
<dbReference type="AlphaFoldDB" id="A0A8S8ZNU5"/>
<gene>
    <name evidence="2" type="ORF">SMACR_05773</name>
</gene>
<dbReference type="EMBL" id="NMPR01000088">
    <property type="protein sequence ID" value="KAA8631028.1"/>
    <property type="molecule type" value="Genomic_DNA"/>
</dbReference>
<dbReference type="Gene3D" id="3.80.10.10">
    <property type="entry name" value="Ribonuclease Inhibitor"/>
    <property type="match status" value="1"/>
</dbReference>
<evidence type="ECO:0000256" key="1">
    <source>
        <dbReference type="SAM" id="MobiDB-lite"/>
    </source>
</evidence>
<dbReference type="Proteomes" id="UP000433876">
    <property type="component" value="Unassembled WGS sequence"/>
</dbReference>
<name>A0A8S8ZNU5_SORMA</name>
<sequence length="414" mass="46119">MSSLGKTLYPYCLWIKTLDILDLQPLLLDLQSLLLDLQSLLLELLKVPDLRQKFYSPPLDYLDVLDKSNATDSVDKPGSKALLFEVTNEVTKYIKSVADQGHGSAKLFCLQDPHLGYSTSSVYFPVWASRLASLTTLHVVDGSCVGDHIALSLAENRPAFKHFGFERLSAGGEGKVVRFCEQLHPNTLESFNILEGPVVKCKALFQALDKHAQSLKELRLEYMTPRAFASLDRLQNCTGLKTLGLRSYLADESDATIWASNHAPVYSRIVAWLQNCSQLKDLALLHLPSGSQLLQDVLKSPNVRLTDLCYKITEVATSWYTSLHHQQSLRSLEAEVDVLDLQNQGPVTGRCAGLAKGVSQLPELQDLIVNEYFPPRTSKLSAKGQKSWKNMPRWNPDSRRISHVTSETSVSKGP</sequence>
<evidence type="ECO:0000313" key="2">
    <source>
        <dbReference type="EMBL" id="KAA8631028.1"/>
    </source>
</evidence>
<dbReference type="VEuPathDB" id="FungiDB:SMAC_01905"/>
<accession>A0A8S8ZNU5</accession>